<proteinExistence type="predicted"/>
<dbReference type="Proteomes" id="UP001056610">
    <property type="component" value="Chromosome"/>
</dbReference>
<protein>
    <submittedName>
        <fullName evidence="1">DUF4926 domain-containing protein</fullName>
    </submittedName>
</protein>
<evidence type="ECO:0000313" key="2">
    <source>
        <dbReference type="Proteomes" id="UP001056610"/>
    </source>
</evidence>
<sequence length="191" mass="21514">MRNENDSRDRIAYLRQLAVESLTSYSGGFAELERIDRDLKSIIWALDEIADRSWTSSLIGQWGYLEATYASALARDRNRLTDEEEVDLQRVVADLLANFKGYEVPLSAEDKPRENDIVRLLRPLPERNLPAGSTGTVVVDYTEYSDGALPAEYEVDFANSEDSAQILVTVSDGDIELVSRPRYGNSPSYQQ</sequence>
<keyword evidence="2" id="KW-1185">Reference proteome</keyword>
<evidence type="ECO:0000313" key="1">
    <source>
        <dbReference type="EMBL" id="UQX11070.1"/>
    </source>
</evidence>
<gene>
    <name evidence="1" type="ORF">M5I08_00245</name>
</gene>
<accession>A0ABY4QM91</accession>
<dbReference type="Pfam" id="PF16277">
    <property type="entry name" value="DUF4926"/>
    <property type="match status" value="1"/>
</dbReference>
<organism evidence="1 2">
    <name type="scientific">Candidatus Mycobacterium methanotrophicum</name>
    <dbReference type="NCBI Taxonomy" id="2943498"/>
    <lineage>
        <taxon>Bacteria</taxon>
        <taxon>Bacillati</taxon>
        <taxon>Actinomycetota</taxon>
        <taxon>Actinomycetes</taxon>
        <taxon>Mycobacteriales</taxon>
        <taxon>Mycobacteriaceae</taxon>
        <taxon>Mycobacterium</taxon>
    </lineage>
</organism>
<dbReference type="RefSeq" id="WP_249763011.1">
    <property type="nucleotide sequence ID" value="NZ_CAJUXY010000008.1"/>
</dbReference>
<dbReference type="EMBL" id="CP097320">
    <property type="protein sequence ID" value="UQX11070.1"/>
    <property type="molecule type" value="Genomic_DNA"/>
</dbReference>
<reference evidence="1" key="1">
    <citation type="submission" date="2022-05" db="EMBL/GenBank/DDBJ databases">
        <title>A methanotrophic Mycobacterium dominates a cave microbial ecosystem.</title>
        <authorList>
            <person name="Van Spanning R.J.M."/>
            <person name="Guan Q."/>
            <person name="Melkonian C."/>
            <person name="Gallant J."/>
            <person name="Polerecky L."/>
            <person name="Flot J.-F."/>
            <person name="Brandt B.W."/>
            <person name="Braster M."/>
            <person name="Iturbe Espinoza P."/>
            <person name="Aerts J."/>
            <person name="Meima-Franke M."/>
            <person name="Piersma S.R."/>
            <person name="Bunduc C."/>
            <person name="Ummels R."/>
            <person name="Pain A."/>
            <person name="Fleming E.J."/>
            <person name="van der Wel N."/>
            <person name="Gherman V.D."/>
            <person name="Sarbu S.M."/>
            <person name="Bodelier P.L.E."/>
            <person name="Bitter W."/>
        </authorList>
    </citation>
    <scope>NUCLEOTIDE SEQUENCE</scope>
    <source>
        <strain evidence="1">Sulfur Cave</strain>
    </source>
</reference>
<dbReference type="InterPro" id="IPR032568">
    <property type="entry name" value="DUF4926"/>
</dbReference>
<name>A0ABY4QM91_9MYCO</name>